<dbReference type="InterPro" id="IPR025339">
    <property type="entry name" value="DUF4245"/>
</dbReference>
<dbReference type="AlphaFoldDB" id="E2SE23"/>
<keyword evidence="3" id="KW-1185">Reference proteome</keyword>
<evidence type="ECO:0000313" key="3">
    <source>
        <dbReference type="Proteomes" id="UP000003111"/>
    </source>
</evidence>
<organism evidence="2 3">
    <name type="scientific">Aeromicrobium marinum DSM 15272</name>
    <dbReference type="NCBI Taxonomy" id="585531"/>
    <lineage>
        <taxon>Bacteria</taxon>
        <taxon>Bacillati</taxon>
        <taxon>Actinomycetota</taxon>
        <taxon>Actinomycetes</taxon>
        <taxon>Propionibacteriales</taxon>
        <taxon>Nocardioidaceae</taxon>
        <taxon>Aeromicrobium</taxon>
    </lineage>
</organism>
<evidence type="ECO:0000256" key="1">
    <source>
        <dbReference type="SAM" id="Phobius"/>
    </source>
</evidence>
<dbReference type="HOGENOM" id="CLU_095244_2_0_11"/>
<comment type="caution">
    <text evidence="2">The sequence shown here is derived from an EMBL/GenBank/DDBJ whole genome shotgun (WGS) entry which is preliminary data.</text>
</comment>
<evidence type="ECO:0008006" key="4">
    <source>
        <dbReference type="Google" id="ProtNLM"/>
    </source>
</evidence>
<protein>
    <recommendedName>
        <fullName evidence="4">DUF4245 domain-containing protein</fullName>
    </recommendedName>
</protein>
<proteinExistence type="predicted"/>
<dbReference type="Proteomes" id="UP000003111">
    <property type="component" value="Unassembled WGS sequence"/>
</dbReference>
<keyword evidence="1" id="KW-0472">Membrane</keyword>
<keyword evidence="1" id="KW-0812">Transmembrane</keyword>
<dbReference type="STRING" id="585531.HMPREF0063_11959"/>
<feature type="transmembrane region" description="Helical" evidence="1">
    <location>
        <begin position="6"/>
        <end position="25"/>
    </location>
</feature>
<accession>E2SE23</accession>
<name>E2SE23_9ACTN</name>
<sequence length="166" mass="17844">MGDILRSVAVMGGIVLALWVAGLTLTRTPETAVRPVDYEPIAQSARQVVEYPLLSPGTLPDGWLANGARFSPGPDQLWHLGVLTDQERYIGLEQSTLPADEMVERFAEGSEPDGTIEVGDRVWELRSGPDDRITLVDETDGATTLVTTGTAPIGDVRRYVALLSAG</sequence>
<keyword evidence="1" id="KW-1133">Transmembrane helix</keyword>
<dbReference type="eggNOG" id="ENOG5033C4E">
    <property type="taxonomic scope" value="Bacteria"/>
</dbReference>
<dbReference type="Pfam" id="PF14030">
    <property type="entry name" value="DUF4245"/>
    <property type="match status" value="1"/>
</dbReference>
<dbReference type="EMBL" id="ACLF03000006">
    <property type="protein sequence ID" value="EFQ82750.1"/>
    <property type="molecule type" value="Genomic_DNA"/>
</dbReference>
<gene>
    <name evidence="2" type="ORF">HMPREF0063_11959</name>
</gene>
<evidence type="ECO:0000313" key="2">
    <source>
        <dbReference type="EMBL" id="EFQ82750.1"/>
    </source>
</evidence>
<reference evidence="2" key="1">
    <citation type="submission" date="2010-08" db="EMBL/GenBank/DDBJ databases">
        <authorList>
            <person name="Muzny D."/>
            <person name="Qin X."/>
            <person name="Buhay C."/>
            <person name="Dugan-Rocha S."/>
            <person name="Ding Y."/>
            <person name="Chen G."/>
            <person name="Hawes A."/>
            <person name="Holder M."/>
            <person name="Jhangiani S."/>
            <person name="Johnson A."/>
            <person name="Khan Z."/>
            <person name="Li Z."/>
            <person name="Liu W."/>
            <person name="Liu X."/>
            <person name="Perez L."/>
            <person name="Shen H."/>
            <person name="Wang Q."/>
            <person name="Watt J."/>
            <person name="Xi L."/>
            <person name="Xin Y."/>
            <person name="Zhou J."/>
            <person name="Deng J."/>
            <person name="Jiang H."/>
            <person name="Liu Y."/>
            <person name="Qu J."/>
            <person name="Song X.-Z."/>
            <person name="Zhang L."/>
            <person name="Villasana D."/>
            <person name="Johnson A."/>
            <person name="Liu J."/>
            <person name="Liyanage D."/>
            <person name="Lorensuhewa L."/>
            <person name="Robinson T."/>
            <person name="Song A."/>
            <person name="Song B.-B."/>
            <person name="Dinh H."/>
            <person name="Thornton R."/>
            <person name="Coyle M."/>
            <person name="Francisco L."/>
            <person name="Jackson L."/>
            <person name="Javaid M."/>
            <person name="Korchina V."/>
            <person name="Kovar C."/>
            <person name="Mata R."/>
            <person name="Mathew T."/>
            <person name="Ngo R."/>
            <person name="Nguyen L."/>
            <person name="Nguyen N."/>
            <person name="Okwuonu G."/>
            <person name="Ongeri F."/>
            <person name="Pham C."/>
            <person name="Simmons D."/>
            <person name="Wilczek-Boney K."/>
            <person name="Hale W."/>
            <person name="Jakkamsetti A."/>
            <person name="Pham P."/>
            <person name="Ruth R."/>
            <person name="San Lucas F."/>
            <person name="Warren J."/>
            <person name="Zhang J."/>
            <person name="Zhao Z."/>
            <person name="Zhou C."/>
            <person name="Zhu D."/>
            <person name="Lee S."/>
            <person name="Bess C."/>
            <person name="Blankenburg K."/>
            <person name="Forbes L."/>
            <person name="Fu Q."/>
            <person name="Gubbala S."/>
            <person name="Hirani K."/>
            <person name="Jayaseelan J.C."/>
            <person name="Lara F."/>
            <person name="Munidasa M."/>
            <person name="Palculict T."/>
            <person name="Patil S."/>
            <person name="Pu L.-L."/>
            <person name="Saada N."/>
            <person name="Tang L."/>
            <person name="Weissenberger G."/>
            <person name="Zhu Y."/>
            <person name="Hemphill L."/>
            <person name="Shang Y."/>
            <person name="Youmans B."/>
            <person name="Ayvaz T."/>
            <person name="Ross M."/>
            <person name="Santibanez J."/>
            <person name="Aqrawi P."/>
            <person name="Gross S."/>
            <person name="Joshi V."/>
            <person name="Fowler G."/>
            <person name="Nazareth L."/>
            <person name="Reid J."/>
            <person name="Worley K."/>
            <person name="Petrosino J."/>
            <person name="Highlander S."/>
            <person name="Gibbs R."/>
        </authorList>
    </citation>
    <scope>NUCLEOTIDE SEQUENCE [LARGE SCALE GENOMIC DNA]</scope>
    <source>
        <strain evidence="2">DSM 15272</strain>
    </source>
</reference>